<evidence type="ECO:0000313" key="3">
    <source>
        <dbReference type="Proteomes" id="UP000011682"/>
    </source>
</evidence>
<dbReference type="EMBL" id="ANAH02000020">
    <property type="protein sequence ID" value="EPX59057.1"/>
    <property type="molecule type" value="Genomic_DNA"/>
</dbReference>
<dbReference type="Proteomes" id="UP000011682">
    <property type="component" value="Unassembled WGS sequence"/>
</dbReference>
<sequence length="225" mass="23496">MGARVHPGHARAVARGLGTKAPQTERTHPRALSAPGAGGKSPSRLVPAPSREVPGSLPGMVDSAKPRSPDSVNKPGQARRGRLVMNLCIHGMPSNQCITCKISLRCEHGAPLTCVACRQSSQKVQPQGQVASQPKAISAKAGGGSTASPRVRGNTVVGAVRPASVPGQDPRLQVIDRIAAKHSIVRRGKWGARSPNYGTMDRDWDYTTVVIHHSGNGGGTDPKAD</sequence>
<dbReference type="GO" id="GO:0008745">
    <property type="term" value="F:N-acetylmuramoyl-L-alanine amidase activity"/>
    <property type="evidence" value="ECO:0007669"/>
    <property type="project" value="InterPro"/>
</dbReference>
<evidence type="ECO:0000256" key="1">
    <source>
        <dbReference type="SAM" id="MobiDB-lite"/>
    </source>
</evidence>
<dbReference type="eggNOG" id="ENOG5033WYB">
    <property type="taxonomic scope" value="Bacteria"/>
</dbReference>
<comment type="caution">
    <text evidence="2">The sequence shown here is derived from an EMBL/GenBank/DDBJ whole genome shotgun (WGS) entry which is preliminary data.</text>
</comment>
<accession>S9P9W4</accession>
<reference evidence="2" key="1">
    <citation type="submission" date="2013-05" db="EMBL/GenBank/DDBJ databases">
        <title>Genome assembly of Cystobacter fuscus DSM 2262.</title>
        <authorList>
            <person name="Sharma G."/>
            <person name="Khatri I."/>
            <person name="Kaur C."/>
            <person name="Mayilraj S."/>
            <person name="Subramanian S."/>
        </authorList>
    </citation>
    <scope>NUCLEOTIDE SEQUENCE [LARGE SCALE GENOMIC DNA]</scope>
    <source>
        <strain evidence="2">DSM 2262</strain>
    </source>
</reference>
<name>S9P9W4_CYSF2</name>
<evidence type="ECO:0000313" key="2">
    <source>
        <dbReference type="EMBL" id="EPX59057.1"/>
    </source>
</evidence>
<gene>
    <name evidence="2" type="ORF">D187_003434</name>
</gene>
<dbReference type="GO" id="GO:0009253">
    <property type="term" value="P:peptidoglycan catabolic process"/>
    <property type="evidence" value="ECO:0007669"/>
    <property type="project" value="InterPro"/>
</dbReference>
<feature type="region of interest" description="Disordered" evidence="1">
    <location>
        <begin position="1"/>
        <end position="78"/>
    </location>
</feature>
<dbReference type="InterPro" id="IPR036505">
    <property type="entry name" value="Amidase/PGRP_sf"/>
</dbReference>
<keyword evidence="3" id="KW-1185">Reference proteome</keyword>
<organism evidence="2 3">
    <name type="scientific">Cystobacter fuscus (strain ATCC 25194 / DSM 2262 / NBRC 100088 / M29)</name>
    <dbReference type="NCBI Taxonomy" id="1242864"/>
    <lineage>
        <taxon>Bacteria</taxon>
        <taxon>Pseudomonadati</taxon>
        <taxon>Myxococcota</taxon>
        <taxon>Myxococcia</taxon>
        <taxon>Myxococcales</taxon>
        <taxon>Cystobacterineae</taxon>
        <taxon>Archangiaceae</taxon>
        <taxon>Cystobacter</taxon>
    </lineage>
</organism>
<proteinExistence type="predicted"/>
<dbReference type="Gene3D" id="3.40.80.10">
    <property type="entry name" value="Peptidoglycan recognition protein-like"/>
    <property type="match status" value="1"/>
</dbReference>
<dbReference type="AlphaFoldDB" id="S9P9W4"/>
<protein>
    <submittedName>
        <fullName evidence="2">N-acetylmuramoyl-L-alanine amidase</fullName>
    </submittedName>
</protein>